<feature type="region of interest" description="Disordered" evidence="1">
    <location>
        <begin position="236"/>
        <end position="288"/>
    </location>
</feature>
<evidence type="ECO:0000313" key="2">
    <source>
        <dbReference type="EMBL" id="KAK7231304.1"/>
    </source>
</evidence>
<dbReference type="EMBL" id="JBBJCI010000417">
    <property type="protein sequence ID" value="KAK7231304.1"/>
    <property type="molecule type" value="Genomic_DNA"/>
</dbReference>
<feature type="compositionally biased region" description="Pro residues" evidence="1">
    <location>
        <begin position="278"/>
        <end position="288"/>
    </location>
</feature>
<reference evidence="2 3" key="1">
    <citation type="submission" date="2024-03" db="EMBL/GenBank/DDBJ databases">
        <title>Aureococcus anophagefferens CCMP1851 and Kratosvirus quantuckense: Draft genome of a second virus-susceptible host strain in the model system.</title>
        <authorList>
            <person name="Chase E."/>
            <person name="Truchon A.R."/>
            <person name="Schepens W."/>
            <person name="Wilhelm S.W."/>
        </authorList>
    </citation>
    <scope>NUCLEOTIDE SEQUENCE [LARGE SCALE GENOMIC DNA]</scope>
    <source>
        <strain evidence="2 3">CCMP1851</strain>
    </source>
</reference>
<gene>
    <name evidence="2" type="ORF">SO694_00073192</name>
</gene>
<dbReference type="InterPro" id="IPR003903">
    <property type="entry name" value="UIM_dom"/>
</dbReference>
<protein>
    <submittedName>
        <fullName evidence="2">Uncharacterized protein</fullName>
    </submittedName>
</protein>
<dbReference type="Proteomes" id="UP001363151">
    <property type="component" value="Unassembled WGS sequence"/>
</dbReference>
<sequence length="288" mass="29901">MAYAPPTFDEATGMMAEPAMETNVMQVGLNPAPRQGVSRGSGDAYAQLADDDEDDALATRERRASDIALARQQAHANAFKRQMEAEEEFARSSHRQTSNDAELAARLAAGTDQALDMEALSATQRDAMLAARLQAEFNQGQGGGGRGSRAEKQKIVRVLVPKNAKPGDSLAVATPTTGKFAVEVPTWAKPNTHFDCVVTTIAEGVAAAPPPAPPANDNVPGGMTEEEMIAQAIALSLAESSEGDAAPAPEADAVPVAAAAPEPEPVGDLLGGYDEEPAPLPTPPPTDV</sequence>
<evidence type="ECO:0000256" key="1">
    <source>
        <dbReference type="SAM" id="MobiDB-lite"/>
    </source>
</evidence>
<organism evidence="2 3">
    <name type="scientific">Aureococcus anophagefferens</name>
    <name type="common">Harmful bloom alga</name>
    <dbReference type="NCBI Taxonomy" id="44056"/>
    <lineage>
        <taxon>Eukaryota</taxon>
        <taxon>Sar</taxon>
        <taxon>Stramenopiles</taxon>
        <taxon>Ochrophyta</taxon>
        <taxon>Pelagophyceae</taxon>
        <taxon>Pelagomonadales</taxon>
        <taxon>Pelagomonadaceae</taxon>
        <taxon>Aureococcus</taxon>
    </lineage>
</organism>
<accession>A0ABR1FID4</accession>
<comment type="caution">
    <text evidence="2">The sequence shown here is derived from an EMBL/GenBank/DDBJ whole genome shotgun (WGS) entry which is preliminary data.</text>
</comment>
<evidence type="ECO:0000313" key="3">
    <source>
        <dbReference type="Proteomes" id="UP001363151"/>
    </source>
</evidence>
<keyword evidence="3" id="KW-1185">Reference proteome</keyword>
<feature type="compositionally biased region" description="Low complexity" evidence="1">
    <location>
        <begin position="238"/>
        <end position="261"/>
    </location>
</feature>
<proteinExistence type="predicted"/>
<name>A0ABR1FID4_AURAN</name>
<dbReference type="PROSITE" id="PS50330">
    <property type="entry name" value="UIM"/>
    <property type="match status" value="1"/>
</dbReference>